<dbReference type="InterPro" id="IPR004089">
    <property type="entry name" value="MCPsignal_dom"/>
</dbReference>
<accession>A0ABU5LUH7</accession>
<dbReference type="Gene3D" id="6.10.340.10">
    <property type="match status" value="1"/>
</dbReference>
<evidence type="ECO:0000256" key="3">
    <source>
        <dbReference type="PROSITE-ProRule" id="PRU00284"/>
    </source>
</evidence>
<sequence>MAVLITGAALTGYEINTIRIGGPLAASNQRISDLQADILPPPAYIIEPFLEATLLVEQPATLPDRQAALTRLERDFRASIAKWKASELQGGLKSMLIDKAARNADDFWGELDNVTLPAIRRGDRAAAQASYARLSDLYAAHRRDIDALVKAAGEAQARVTEESLATLRMTIAILAVLGLIVAGMLGGGLFYLLRQVLRPIGATADAMRRMAAGDLALKLDGRERADEIGTMVSAVEVFRVAAQAQVSNGEKQEVVVRELASALNELGEGNVAYRVGDTLPDEYRGLGRSFNDSMERLSRALTRIARSAGHVRSGAAEVRAASDDLSQRTEQQAASLEETAAAMDEITGGVRTTASGANRVNAIVVAARQETEESGAVVRRAVEAMGAIERSSSEISEIITVIDGIAFQTNLLALNAGVEAARAGDAGKGFAVVASEVRALAQRSADAARDVKERIQSSSSQVGIGVDLVNETGRTLEAIAARIAEISALVSQIASSAEQQATGLQQVNIAVADMDGSTQQNAAMVEEATAAARHLAAEAEVLASEVAQFRLDTADYRGASSSHLALVA</sequence>
<dbReference type="Proteomes" id="UP001292182">
    <property type="component" value="Unassembled WGS sequence"/>
</dbReference>
<feature type="domain" description="Methyl-accepting transducer" evidence="5">
    <location>
        <begin position="307"/>
        <end position="536"/>
    </location>
</feature>
<evidence type="ECO:0000256" key="1">
    <source>
        <dbReference type="ARBA" id="ARBA00022500"/>
    </source>
</evidence>
<name>A0ABU5LUH7_9SPHN</name>
<keyword evidence="4" id="KW-0812">Transmembrane</keyword>
<keyword evidence="4" id="KW-1133">Transmembrane helix</keyword>
<proteinExistence type="inferred from homology"/>
<dbReference type="PROSITE" id="PS50885">
    <property type="entry name" value="HAMP"/>
    <property type="match status" value="2"/>
</dbReference>
<gene>
    <name evidence="8" type="ORF">N4G62_16200</name>
</gene>
<dbReference type="RefSeq" id="WP_322540121.1">
    <property type="nucleotide sequence ID" value="NZ_JAOBTW010000021.1"/>
</dbReference>
<dbReference type="InterPro" id="IPR051310">
    <property type="entry name" value="MCP_chemotaxis"/>
</dbReference>
<dbReference type="EMBL" id="JAOBTW010000021">
    <property type="protein sequence ID" value="MDZ7283572.1"/>
    <property type="molecule type" value="Genomic_DNA"/>
</dbReference>
<feature type="domain" description="HAMP" evidence="7">
    <location>
        <begin position="256"/>
        <end position="302"/>
    </location>
</feature>
<dbReference type="SMART" id="SM00283">
    <property type="entry name" value="MA"/>
    <property type="match status" value="1"/>
</dbReference>
<keyword evidence="4" id="KW-0472">Membrane</keyword>
<protein>
    <submittedName>
        <fullName evidence="8">Methyl-accepting chemotaxis protein</fullName>
    </submittedName>
</protein>
<dbReference type="InterPro" id="IPR000727">
    <property type="entry name" value="T_SNARE_dom"/>
</dbReference>
<dbReference type="CDD" id="cd06225">
    <property type="entry name" value="HAMP"/>
    <property type="match status" value="2"/>
</dbReference>
<dbReference type="InterPro" id="IPR003660">
    <property type="entry name" value="HAMP_dom"/>
</dbReference>
<organism evidence="8 9">
    <name type="scientific">Sphingomonas sanguinis</name>
    <dbReference type="NCBI Taxonomy" id="33051"/>
    <lineage>
        <taxon>Bacteria</taxon>
        <taxon>Pseudomonadati</taxon>
        <taxon>Pseudomonadota</taxon>
        <taxon>Alphaproteobacteria</taxon>
        <taxon>Sphingomonadales</taxon>
        <taxon>Sphingomonadaceae</taxon>
        <taxon>Sphingomonas</taxon>
    </lineage>
</organism>
<dbReference type="Pfam" id="PF00672">
    <property type="entry name" value="HAMP"/>
    <property type="match status" value="2"/>
</dbReference>
<dbReference type="PROSITE" id="PS50111">
    <property type="entry name" value="CHEMOTAXIS_TRANSDUC_2"/>
    <property type="match status" value="1"/>
</dbReference>
<dbReference type="SUPFAM" id="SSF58104">
    <property type="entry name" value="Methyl-accepting chemotaxis protein (MCP) signaling domain"/>
    <property type="match status" value="1"/>
</dbReference>
<evidence type="ECO:0000259" key="5">
    <source>
        <dbReference type="PROSITE" id="PS50111"/>
    </source>
</evidence>
<keyword evidence="1" id="KW-0145">Chemotaxis</keyword>
<reference evidence="9" key="1">
    <citation type="submission" date="2023-07" db="EMBL/GenBank/DDBJ databases">
        <title>Whole genome sequence analysis of rice epiphytic Sphingomonas sanguinis OsEp_Plm_15B2.</title>
        <authorList>
            <person name="Sahu K.P."/>
            <person name="Asharani P."/>
            <person name="Reddy B."/>
            <person name="Kumar A."/>
        </authorList>
    </citation>
    <scope>NUCLEOTIDE SEQUENCE [LARGE SCALE GENOMIC DNA]</scope>
    <source>
        <strain evidence="9">OsEp_Plm_15B2</strain>
    </source>
</reference>
<keyword evidence="3" id="KW-0807">Transducer</keyword>
<keyword evidence="9" id="KW-1185">Reference proteome</keyword>
<evidence type="ECO:0000256" key="4">
    <source>
        <dbReference type="SAM" id="Phobius"/>
    </source>
</evidence>
<evidence type="ECO:0000313" key="8">
    <source>
        <dbReference type="EMBL" id="MDZ7283572.1"/>
    </source>
</evidence>
<evidence type="ECO:0000256" key="2">
    <source>
        <dbReference type="ARBA" id="ARBA00029447"/>
    </source>
</evidence>
<dbReference type="Gene3D" id="1.10.287.950">
    <property type="entry name" value="Methyl-accepting chemotaxis protein"/>
    <property type="match status" value="1"/>
</dbReference>
<evidence type="ECO:0000313" key="9">
    <source>
        <dbReference type="Proteomes" id="UP001292182"/>
    </source>
</evidence>
<dbReference type="PROSITE" id="PS50192">
    <property type="entry name" value="T_SNARE"/>
    <property type="match status" value="1"/>
</dbReference>
<evidence type="ECO:0000259" key="7">
    <source>
        <dbReference type="PROSITE" id="PS50885"/>
    </source>
</evidence>
<feature type="domain" description="HAMP" evidence="7">
    <location>
        <begin position="194"/>
        <end position="247"/>
    </location>
</feature>
<dbReference type="SUPFAM" id="SSF158472">
    <property type="entry name" value="HAMP domain-like"/>
    <property type="match status" value="1"/>
</dbReference>
<evidence type="ECO:0000259" key="6">
    <source>
        <dbReference type="PROSITE" id="PS50192"/>
    </source>
</evidence>
<comment type="caution">
    <text evidence="8">The sequence shown here is derived from an EMBL/GenBank/DDBJ whole genome shotgun (WGS) entry which is preliminary data.</text>
</comment>
<feature type="domain" description="T-SNARE coiled-coil homology" evidence="6">
    <location>
        <begin position="466"/>
        <end position="528"/>
    </location>
</feature>
<feature type="transmembrane region" description="Helical" evidence="4">
    <location>
        <begin position="171"/>
        <end position="193"/>
    </location>
</feature>
<dbReference type="PANTHER" id="PTHR43531">
    <property type="entry name" value="PROTEIN ICFG"/>
    <property type="match status" value="1"/>
</dbReference>
<dbReference type="PANTHER" id="PTHR43531:SF11">
    <property type="entry name" value="METHYL-ACCEPTING CHEMOTAXIS PROTEIN 3"/>
    <property type="match status" value="1"/>
</dbReference>
<dbReference type="CDD" id="cd11386">
    <property type="entry name" value="MCP_signal"/>
    <property type="match status" value="1"/>
</dbReference>
<comment type="similarity">
    <text evidence="2">Belongs to the methyl-accepting chemotaxis (MCP) protein family.</text>
</comment>
<dbReference type="Pfam" id="PF00015">
    <property type="entry name" value="MCPsignal"/>
    <property type="match status" value="1"/>
</dbReference>
<dbReference type="SMART" id="SM00304">
    <property type="entry name" value="HAMP"/>
    <property type="match status" value="2"/>
</dbReference>